<dbReference type="SUPFAM" id="SSF51126">
    <property type="entry name" value="Pectin lyase-like"/>
    <property type="match status" value="2"/>
</dbReference>
<dbReference type="Gene3D" id="2.160.20.10">
    <property type="entry name" value="Single-stranded right-handed beta-helix, Pectin lyase-like"/>
    <property type="match status" value="1"/>
</dbReference>
<gene>
    <name evidence="3" type="ORF">CE91St30_32330</name>
</gene>
<dbReference type="EMBL" id="AP025564">
    <property type="protein sequence ID" value="BDE97900.1"/>
    <property type="molecule type" value="Genomic_DNA"/>
</dbReference>
<dbReference type="InterPro" id="IPR051922">
    <property type="entry name" value="Bact_Sporulation_Assoc"/>
</dbReference>
<name>A0ABN6MIV2_9ACTN</name>
<dbReference type="InterPro" id="IPR039448">
    <property type="entry name" value="Beta_helix"/>
</dbReference>
<dbReference type="PANTHER" id="PTHR30032">
    <property type="entry name" value="N-ACETYLMURAMOYL-L-ALANINE AMIDASE-RELATED"/>
    <property type="match status" value="1"/>
</dbReference>
<proteinExistence type="predicted"/>
<keyword evidence="4" id="KW-1185">Reference proteome</keyword>
<dbReference type="Proteomes" id="UP001320544">
    <property type="component" value="Chromosome"/>
</dbReference>
<dbReference type="InterPro" id="IPR042229">
    <property type="entry name" value="Listeria/Bacterioides_rpt_sf"/>
</dbReference>
<accession>A0ABN6MIV2</accession>
<feature type="signal peptide" evidence="1">
    <location>
        <begin position="1"/>
        <end position="31"/>
    </location>
</feature>
<sequence length="978" mass="101120">MESTPMRKPLTFFLAALLAVSLVPFAGAAYADPVDGGERAEEVAAGETAATTDELGLAADAAAVPQAQSGSNSQSAVGDGIGALAVADVTVTNFGELQAAITAITSDSDPKGTIIIGQDFAFDSAIDIDKPCEILIQGNGNTLTAASSRHFQVLSLANVTIVDTVLDGGTTAGGINLINKGVLALERTTMQNCSAPSGRNGGAINTFGNTAADAVTLTISDNCLFKDNVANTTNPHSAGAIALQRNTVLTMSDTILEGNTARGTGGAMHIIGGSTTQNVQATFTNVTFDDNESLDSQAGGIAIKDYATVVFDKCTFTNNKALWSGGGLFSDRYCDITITDCVFTGNESSGSNQSSGGGLGLSLYDNAATAFTMTGTLIEGNTATRGGGVTFSTFTDYEISDCTIIDNTATDEGGGVYVSSAVSGTLPTSVTIADSEISGNTATNGGGLFGGQYKTYNSQIKLEGTTVSDNVATEDGGGVHMQDATLATLYADAATVFSGNTAATLHDLTDPALIATHGTNILTDTKSTQHVAYAYNNYDVNQVLGPQIVLSTITYDANGGTGDDFSETVLTSSTYAAKTAAEVGFSKGADEFLYWTTTADAEDPSALTYREGETVALPSDGSAVTLYAQWKAEDPTEVLSIARLFGNERYKTAQQVATYDRDISTEPVLIVASGHNYNFPDALAASSLSGASGNAPILLTDPSSLPSSTREALVAATSASKVYIIGDTPSVSASVEAEIAQILPTAQIERLAGATRMQTAELIYDEIETRSSDTAIIARSMDFPDSLSVSSWAAYTNSPIFLTDFSEQGLTQGTLDALARGGFTRVLVLGSELSVPASVVEQAISASGLSASDVVRLGGIDRVDTSVKIAEWATDPSRGTEQLSYDKLAITRSDSHSDALAGGALQGMHGSVILLTSTAVVHPGVLSAIAAAEAEINEIRFFGDENAVAVDTMRSYVKAIQFDQPSWKPDDSVAFDLN</sequence>
<dbReference type="SMART" id="SM00710">
    <property type="entry name" value="PbH1"/>
    <property type="match status" value="8"/>
</dbReference>
<dbReference type="Gene3D" id="3.40.50.12090">
    <property type="match status" value="1"/>
</dbReference>
<evidence type="ECO:0000259" key="2">
    <source>
        <dbReference type="Pfam" id="PF13229"/>
    </source>
</evidence>
<reference evidence="3 4" key="1">
    <citation type="submission" date="2022-01" db="EMBL/GenBank/DDBJ databases">
        <title>Novel bile acid biosynthetic pathways are enriched in the microbiome of centenarians.</title>
        <authorList>
            <person name="Sato Y."/>
            <person name="Atarashi K."/>
            <person name="Plichta R.D."/>
            <person name="Arai Y."/>
            <person name="Sasajima S."/>
            <person name="Kearney M.S."/>
            <person name="Suda W."/>
            <person name="Takeshita K."/>
            <person name="Sasaki T."/>
            <person name="Okamoto S."/>
            <person name="Skelly N.A."/>
            <person name="Okamura Y."/>
            <person name="Vlamakis H."/>
            <person name="Li Y."/>
            <person name="Tanoue T."/>
            <person name="Takei H."/>
            <person name="Nittono H."/>
            <person name="Narushima S."/>
            <person name="Irie J."/>
            <person name="Itoh H."/>
            <person name="Moriya K."/>
            <person name="Sugiura Y."/>
            <person name="Suematsu M."/>
            <person name="Moritoki N."/>
            <person name="Shibata S."/>
            <person name="Littman R.D."/>
            <person name="Fischbach A.M."/>
            <person name="Uwamino Y."/>
            <person name="Inoue T."/>
            <person name="Honda A."/>
            <person name="Hattori M."/>
            <person name="Murai T."/>
            <person name="Xavier J.R."/>
            <person name="Hirose N."/>
            <person name="Honda K."/>
        </authorList>
    </citation>
    <scope>NUCLEOTIDE SEQUENCE [LARGE SCALE GENOMIC DNA]</scope>
    <source>
        <strain evidence="3 4">CE91-St30</strain>
    </source>
</reference>
<evidence type="ECO:0000256" key="1">
    <source>
        <dbReference type="SAM" id="SignalP"/>
    </source>
</evidence>
<dbReference type="InterPro" id="IPR006626">
    <property type="entry name" value="PbH1"/>
</dbReference>
<keyword evidence="1" id="KW-0732">Signal</keyword>
<dbReference type="Pfam" id="PF13229">
    <property type="entry name" value="Beta_helix"/>
    <property type="match status" value="1"/>
</dbReference>
<feature type="chain" id="PRO_5045862338" description="Right handed beta helix domain-containing protein" evidence="1">
    <location>
        <begin position="32"/>
        <end position="978"/>
    </location>
</feature>
<dbReference type="InterPro" id="IPR012334">
    <property type="entry name" value="Pectin_lyas_fold"/>
</dbReference>
<dbReference type="PANTHER" id="PTHR30032:SF8">
    <property type="entry name" value="GERMINATION-SPECIFIC N-ACETYLMURAMOYL-L-ALANINE AMIDASE"/>
    <property type="match status" value="1"/>
</dbReference>
<dbReference type="Pfam" id="PF04122">
    <property type="entry name" value="CW_binding_2"/>
    <property type="match status" value="3"/>
</dbReference>
<dbReference type="RefSeq" id="WP_244387375.1">
    <property type="nucleotide sequence ID" value="NZ_AP025564.1"/>
</dbReference>
<evidence type="ECO:0000313" key="4">
    <source>
        <dbReference type="Proteomes" id="UP001320544"/>
    </source>
</evidence>
<evidence type="ECO:0000313" key="3">
    <source>
        <dbReference type="EMBL" id="BDE97900.1"/>
    </source>
</evidence>
<dbReference type="InterPro" id="IPR007253">
    <property type="entry name" value="Cell_wall-bd_2"/>
</dbReference>
<organism evidence="3 4">
    <name type="scientific">Raoultibacter timonensis</name>
    <dbReference type="NCBI Taxonomy" id="1907662"/>
    <lineage>
        <taxon>Bacteria</taxon>
        <taxon>Bacillati</taxon>
        <taxon>Actinomycetota</taxon>
        <taxon>Coriobacteriia</taxon>
        <taxon>Eggerthellales</taxon>
        <taxon>Eggerthellaceae</taxon>
        <taxon>Raoultibacter</taxon>
    </lineage>
</organism>
<feature type="domain" description="Right handed beta helix" evidence="2">
    <location>
        <begin position="279"/>
        <end position="446"/>
    </location>
</feature>
<protein>
    <recommendedName>
        <fullName evidence="2">Right handed beta helix domain-containing protein</fullName>
    </recommendedName>
</protein>
<dbReference type="InterPro" id="IPR011050">
    <property type="entry name" value="Pectin_lyase_fold/virulence"/>
</dbReference>
<dbReference type="Gene3D" id="2.60.40.4270">
    <property type="entry name" value="Listeria-Bacteroides repeat domain"/>
    <property type="match status" value="1"/>
</dbReference>